<dbReference type="EMBL" id="NVWI01000005">
    <property type="protein sequence ID" value="PCJ41506.1"/>
    <property type="molecule type" value="Genomic_DNA"/>
</dbReference>
<dbReference type="CDD" id="cd18081">
    <property type="entry name" value="RlmH-like"/>
    <property type="match status" value="1"/>
</dbReference>
<dbReference type="EC" id="2.1.1.177" evidence="5"/>
<proteinExistence type="inferred from homology"/>
<evidence type="ECO:0000256" key="1">
    <source>
        <dbReference type="ARBA" id="ARBA00022603"/>
    </source>
</evidence>
<gene>
    <name evidence="5" type="primary">rlmH</name>
    <name evidence="6" type="ORF">COA71_08075</name>
</gene>
<name>A0A2A5CDP6_9GAMM</name>
<dbReference type="InterPro" id="IPR029028">
    <property type="entry name" value="Alpha/beta_knot_MTases"/>
</dbReference>
<keyword evidence="5" id="KW-0963">Cytoplasm</keyword>
<sequence>MKIRLIAVGSKMPSWVKSGVSEYQKRLPADFSLSITEIPLATRSKNSPIAPAMEKEAKALRNACAKNDFVVALDVKGQSLSTENLAEKINRVRENGHDIALLIGGPDGLTNACLESADARWSLSALTLPHPIVRVVLAEQIYRVWSILNNHPYHRA</sequence>
<evidence type="ECO:0000256" key="3">
    <source>
        <dbReference type="ARBA" id="ARBA00022691"/>
    </source>
</evidence>
<comment type="caution">
    <text evidence="6">The sequence shown here is derived from an EMBL/GenBank/DDBJ whole genome shotgun (WGS) entry which is preliminary data.</text>
</comment>
<keyword evidence="5" id="KW-0698">rRNA processing</keyword>
<dbReference type="Gene3D" id="3.40.1280.10">
    <property type="match status" value="1"/>
</dbReference>
<keyword evidence="1 5" id="KW-0489">Methyltransferase</keyword>
<comment type="function">
    <text evidence="5">Specifically methylates the pseudouridine at position 1915 (m3Psi1915) in 23S rRNA.</text>
</comment>
<keyword evidence="3 5" id="KW-0949">S-adenosyl-L-methionine</keyword>
<dbReference type="InterPro" id="IPR003742">
    <property type="entry name" value="RlmH-like"/>
</dbReference>
<dbReference type="GO" id="GO:0070038">
    <property type="term" value="F:rRNA (pseudouridine-N3-)-methyltransferase activity"/>
    <property type="evidence" value="ECO:0007669"/>
    <property type="project" value="UniProtKB-UniRule"/>
</dbReference>
<feature type="binding site" evidence="5">
    <location>
        <position position="104"/>
    </location>
    <ligand>
        <name>S-adenosyl-L-methionine</name>
        <dbReference type="ChEBI" id="CHEBI:59789"/>
    </ligand>
</feature>
<comment type="similarity">
    <text evidence="4 5">Belongs to the RNA methyltransferase RlmH family.</text>
</comment>
<dbReference type="InterPro" id="IPR029026">
    <property type="entry name" value="tRNA_m1G_MTases_N"/>
</dbReference>
<reference evidence="7" key="1">
    <citation type="submission" date="2017-08" db="EMBL/GenBank/DDBJ databases">
        <title>A dynamic microbial community with high functional redundancy inhabits the cold, oxic subseafloor aquifer.</title>
        <authorList>
            <person name="Tully B.J."/>
            <person name="Wheat C.G."/>
            <person name="Glazer B.T."/>
            <person name="Huber J.A."/>
        </authorList>
    </citation>
    <scope>NUCLEOTIDE SEQUENCE [LARGE SCALE GENOMIC DNA]</scope>
</reference>
<organism evidence="6 7">
    <name type="scientific">SAR86 cluster bacterium</name>
    <dbReference type="NCBI Taxonomy" id="2030880"/>
    <lineage>
        <taxon>Bacteria</taxon>
        <taxon>Pseudomonadati</taxon>
        <taxon>Pseudomonadota</taxon>
        <taxon>Gammaproteobacteria</taxon>
        <taxon>SAR86 cluster</taxon>
    </lineage>
</organism>
<accession>A0A2A5CDP6</accession>
<dbReference type="HAMAP" id="MF_00658">
    <property type="entry name" value="23SrRNA_methyltr_H"/>
    <property type="match status" value="1"/>
</dbReference>
<dbReference type="PANTHER" id="PTHR33603">
    <property type="entry name" value="METHYLTRANSFERASE"/>
    <property type="match status" value="1"/>
</dbReference>
<dbReference type="Proteomes" id="UP000228987">
    <property type="component" value="Unassembled WGS sequence"/>
</dbReference>
<comment type="subcellular location">
    <subcellularLocation>
        <location evidence="5">Cytoplasm</location>
    </subcellularLocation>
</comment>
<dbReference type="GO" id="GO:0005737">
    <property type="term" value="C:cytoplasm"/>
    <property type="evidence" value="ECO:0007669"/>
    <property type="project" value="UniProtKB-SubCell"/>
</dbReference>
<dbReference type="AlphaFoldDB" id="A0A2A5CDP6"/>
<comment type="subunit">
    <text evidence="5">Homodimer.</text>
</comment>
<evidence type="ECO:0000256" key="4">
    <source>
        <dbReference type="ARBA" id="ARBA00038303"/>
    </source>
</evidence>
<dbReference type="SUPFAM" id="SSF75217">
    <property type="entry name" value="alpha/beta knot"/>
    <property type="match status" value="1"/>
</dbReference>
<dbReference type="NCBIfam" id="NF000986">
    <property type="entry name" value="PRK00103.1-4"/>
    <property type="match status" value="1"/>
</dbReference>
<protein>
    <recommendedName>
        <fullName evidence="5">Ribosomal RNA large subunit methyltransferase H</fullName>
        <ecNumber evidence="5">2.1.1.177</ecNumber>
    </recommendedName>
    <alternativeName>
        <fullName evidence="5">23S rRNA (pseudouridine1915-N3)-methyltransferase</fullName>
    </alternativeName>
    <alternativeName>
        <fullName evidence="5">23S rRNA m3Psi1915 methyltransferase</fullName>
    </alternativeName>
    <alternativeName>
        <fullName evidence="5">rRNA (pseudouridine-N3-)-methyltransferase RlmH</fullName>
    </alternativeName>
</protein>
<dbReference type="PANTHER" id="PTHR33603:SF1">
    <property type="entry name" value="RIBOSOMAL RNA LARGE SUBUNIT METHYLTRANSFERASE H"/>
    <property type="match status" value="1"/>
</dbReference>
<evidence type="ECO:0000256" key="2">
    <source>
        <dbReference type="ARBA" id="ARBA00022679"/>
    </source>
</evidence>
<dbReference type="PIRSF" id="PIRSF004505">
    <property type="entry name" value="MT_bac"/>
    <property type="match status" value="1"/>
</dbReference>
<evidence type="ECO:0000313" key="6">
    <source>
        <dbReference type="EMBL" id="PCJ41506.1"/>
    </source>
</evidence>
<comment type="catalytic activity">
    <reaction evidence="5">
        <text>pseudouridine(1915) in 23S rRNA + S-adenosyl-L-methionine = N(3)-methylpseudouridine(1915) in 23S rRNA + S-adenosyl-L-homocysteine + H(+)</text>
        <dbReference type="Rhea" id="RHEA:42752"/>
        <dbReference type="Rhea" id="RHEA-COMP:10221"/>
        <dbReference type="Rhea" id="RHEA-COMP:10222"/>
        <dbReference type="ChEBI" id="CHEBI:15378"/>
        <dbReference type="ChEBI" id="CHEBI:57856"/>
        <dbReference type="ChEBI" id="CHEBI:59789"/>
        <dbReference type="ChEBI" id="CHEBI:65314"/>
        <dbReference type="ChEBI" id="CHEBI:74486"/>
        <dbReference type="EC" id="2.1.1.177"/>
    </reaction>
</comment>
<keyword evidence="2 5" id="KW-0808">Transferase</keyword>
<evidence type="ECO:0000313" key="7">
    <source>
        <dbReference type="Proteomes" id="UP000228987"/>
    </source>
</evidence>
<evidence type="ECO:0000256" key="5">
    <source>
        <dbReference type="HAMAP-Rule" id="MF_00658"/>
    </source>
</evidence>
<dbReference type="NCBIfam" id="TIGR00246">
    <property type="entry name" value="tRNA_RlmH_YbeA"/>
    <property type="match status" value="1"/>
</dbReference>
<dbReference type="Pfam" id="PF02590">
    <property type="entry name" value="SPOUT_MTase"/>
    <property type="match status" value="1"/>
</dbReference>
<feature type="binding site" evidence="5">
    <location>
        <begin position="123"/>
        <end position="128"/>
    </location>
    <ligand>
        <name>S-adenosyl-L-methionine</name>
        <dbReference type="ChEBI" id="CHEBI:59789"/>
    </ligand>
</feature>
<feature type="binding site" evidence="5">
    <location>
        <position position="73"/>
    </location>
    <ligand>
        <name>S-adenosyl-L-methionine</name>
        <dbReference type="ChEBI" id="CHEBI:59789"/>
    </ligand>
</feature>